<dbReference type="KEGG" id="hcq:109511505"/>
<dbReference type="RefSeq" id="XP_019718216.1">
    <property type="nucleotide sequence ID" value="XM_019862657.1"/>
</dbReference>
<dbReference type="Proteomes" id="UP000264820">
    <property type="component" value="Unplaced"/>
</dbReference>
<comment type="catalytic activity">
    <reaction evidence="10 11">
        <text>L-arginyl-[protein] + NAD(+) = N(omega)-(ADP-D-ribosyl)-L-arginyl-[protein] + nicotinamide + H(+)</text>
        <dbReference type="Rhea" id="RHEA:19149"/>
        <dbReference type="Rhea" id="RHEA-COMP:10532"/>
        <dbReference type="Rhea" id="RHEA-COMP:15087"/>
        <dbReference type="ChEBI" id="CHEBI:15378"/>
        <dbReference type="ChEBI" id="CHEBI:17154"/>
        <dbReference type="ChEBI" id="CHEBI:29965"/>
        <dbReference type="ChEBI" id="CHEBI:57540"/>
        <dbReference type="ChEBI" id="CHEBI:142554"/>
        <dbReference type="EC" id="2.4.2.31"/>
    </reaction>
</comment>
<dbReference type="GO" id="GO:0003950">
    <property type="term" value="F:NAD+ poly-ADP-ribosyltransferase activity"/>
    <property type="evidence" value="ECO:0007669"/>
    <property type="project" value="TreeGrafter"/>
</dbReference>
<keyword evidence="3" id="KW-0964">Secreted</keyword>
<evidence type="ECO:0000256" key="10">
    <source>
        <dbReference type="ARBA" id="ARBA00047597"/>
    </source>
</evidence>
<evidence type="ECO:0000313" key="13">
    <source>
        <dbReference type="Proteomes" id="UP000264820"/>
    </source>
</evidence>
<dbReference type="InterPro" id="IPR000768">
    <property type="entry name" value="ART"/>
</dbReference>
<dbReference type="GO" id="GO:0106274">
    <property type="term" value="F:NAD+-protein-arginine ADP-ribosyltransferase activity"/>
    <property type="evidence" value="ECO:0007669"/>
    <property type="project" value="UniProtKB-EC"/>
</dbReference>
<dbReference type="Pfam" id="PF01129">
    <property type="entry name" value="ART"/>
    <property type="match status" value="1"/>
</dbReference>
<dbReference type="PRINTS" id="PR00970">
    <property type="entry name" value="RIBTRNSFRASE"/>
</dbReference>
<keyword evidence="8 11" id="KW-0521">NADP</keyword>
<dbReference type="GO" id="GO:0016779">
    <property type="term" value="F:nucleotidyltransferase activity"/>
    <property type="evidence" value="ECO:0007669"/>
    <property type="project" value="UniProtKB-KW"/>
</dbReference>
<keyword evidence="11" id="KW-0520">NAD</keyword>
<comment type="similarity">
    <text evidence="2 11">Belongs to the Arg-specific ADP-ribosyltransferase family.</text>
</comment>
<dbReference type="PANTHER" id="PTHR10339">
    <property type="entry name" value="ADP-RIBOSYLTRANSFERASE"/>
    <property type="match status" value="1"/>
</dbReference>
<evidence type="ECO:0000256" key="4">
    <source>
        <dbReference type="ARBA" id="ARBA00022656"/>
    </source>
</evidence>
<dbReference type="InterPro" id="IPR050999">
    <property type="entry name" value="ADP-ribosyltransferase_ARG"/>
</dbReference>
<reference evidence="12" key="2">
    <citation type="submission" date="2025-09" db="UniProtKB">
        <authorList>
            <consortium name="Ensembl"/>
        </authorList>
    </citation>
    <scope>IDENTIFICATION</scope>
</reference>
<evidence type="ECO:0000256" key="11">
    <source>
        <dbReference type="RuleBase" id="RU361228"/>
    </source>
</evidence>
<keyword evidence="4" id="KW-0800">Toxin</keyword>
<proteinExistence type="inferred from homology"/>
<evidence type="ECO:0000256" key="5">
    <source>
        <dbReference type="ARBA" id="ARBA00022676"/>
    </source>
</evidence>
<comment type="subcellular location">
    <subcellularLocation>
        <location evidence="1">Secreted</location>
    </subcellularLocation>
</comment>
<name>A0A3Q2ZN69_HIPCM</name>
<dbReference type="SUPFAM" id="SSF56399">
    <property type="entry name" value="ADP-ribosylation"/>
    <property type="match status" value="1"/>
</dbReference>
<dbReference type="EC" id="2.4.2.31" evidence="11"/>
<dbReference type="GO" id="GO:0090729">
    <property type="term" value="F:toxin activity"/>
    <property type="evidence" value="ECO:0007669"/>
    <property type="project" value="UniProtKB-KW"/>
</dbReference>
<dbReference type="RefSeq" id="XP_019718211.1">
    <property type="nucleotide sequence ID" value="XM_019862652.1"/>
</dbReference>
<feature type="signal peptide" evidence="11">
    <location>
        <begin position="1"/>
        <end position="21"/>
    </location>
</feature>
<dbReference type="Ensembl" id="ENSHCOT00000024574.1">
    <property type="protein sequence ID" value="ENSHCOP00000027929.1"/>
    <property type="gene ID" value="ENSHCOG00000020150.1"/>
</dbReference>
<keyword evidence="5 11" id="KW-0328">Glycosyltransferase</keyword>
<evidence type="ECO:0000313" key="12">
    <source>
        <dbReference type="Ensembl" id="ENSHCOP00000027929.1"/>
    </source>
</evidence>
<evidence type="ECO:0000256" key="9">
    <source>
        <dbReference type="ARBA" id="ARBA00023026"/>
    </source>
</evidence>
<dbReference type="GO" id="GO:0005576">
    <property type="term" value="C:extracellular region"/>
    <property type="evidence" value="ECO:0007669"/>
    <property type="project" value="UniProtKB-SubCell"/>
</dbReference>
<dbReference type="OMA" id="SPAEEFT"/>
<feature type="chain" id="PRO_5018381234" description="NAD(P)(+)--arginine ADP-ribosyltransferase" evidence="11">
    <location>
        <begin position="22"/>
        <end position="269"/>
    </location>
</feature>
<dbReference type="PANTHER" id="PTHR10339:SF25">
    <property type="entry name" value="SECRETED EXOENZYME S"/>
    <property type="match status" value="1"/>
</dbReference>
<organism evidence="12 13">
    <name type="scientific">Hippocampus comes</name>
    <name type="common">Tiger tail seahorse</name>
    <dbReference type="NCBI Taxonomy" id="109280"/>
    <lineage>
        <taxon>Eukaryota</taxon>
        <taxon>Metazoa</taxon>
        <taxon>Chordata</taxon>
        <taxon>Craniata</taxon>
        <taxon>Vertebrata</taxon>
        <taxon>Euteleostomi</taxon>
        <taxon>Actinopterygii</taxon>
        <taxon>Neopterygii</taxon>
        <taxon>Teleostei</taxon>
        <taxon>Neoteleostei</taxon>
        <taxon>Acanthomorphata</taxon>
        <taxon>Syngnathiaria</taxon>
        <taxon>Syngnathiformes</taxon>
        <taxon>Syngnathoidei</taxon>
        <taxon>Syngnathidae</taxon>
        <taxon>Hippocampus</taxon>
    </lineage>
</organism>
<dbReference type="PROSITE" id="PS01291">
    <property type="entry name" value="ART"/>
    <property type="match status" value="1"/>
</dbReference>
<evidence type="ECO:0000256" key="7">
    <source>
        <dbReference type="ARBA" id="ARBA00022695"/>
    </source>
</evidence>
<keyword evidence="7" id="KW-0548">Nucleotidyltransferase</keyword>
<keyword evidence="13" id="KW-1185">Reference proteome</keyword>
<keyword evidence="6 11" id="KW-0808">Transferase</keyword>
<dbReference type="AlphaFoldDB" id="A0A3Q2ZN69"/>
<evidence type="ECO:0000256" key="1">
    <source>
        <dbReference type="ARBA" id="ARBA00004613"/>
    </source>
</evidence>
<evidence type="ECO:0000256" key="6">
    <source>
        <dbReference type="ARBA" id="ARBA00022679"/>
    </source>
</evidence>
<dbReference type="GeneTree" id="ENSGT01030000234601"/>
<dbReference type="GeneID" id="109511505"/>
<dbReference type="RefSeq" id="XP_019718215.1">
    <property type="nucleotide sequence ID" value="XM_019862656.1"/>
</dbReference>
<dbReference type="OrthoDB" id="423533at2759"/>
<evidence type="ECO:0000256" key="2">
    <source>
        <dbReference type="ARBA" id="ARBA00009558"/>
    </source>
</evidence>
<keyword evidence="9" id="KW-0843">Virulence</keyword>
<reference evidence="12" key="1">
    <citation type="submission" date="2025-08" db="UniProtKB">
        <authorList>
            <consortium name="Ensembl"/>
        </authorList>
    </citation>
    <scope>IDENTIFICATION</scope>
</reference>
<sequence>MRDVKREFLLAFTVLYCTVSAVKRLDMAPNAVDTLYEGCRKDTMEKLIRSDVLQQELSQDINFQKAWSEKCSTLLPGGVKEHTAALLAFANGGQAFKKAFNDAVETMGVNVSTYEDHFHYKSLHFLLTDAMSLVKPKTCKNVYRMSEMDYDVEKGARVRFGRFTSVQSDVSMKEDVEDGVYFNITTCFFVTLEGFCGLTEDLAILSPAEEFTVEDVKQGGNGDYTEIILKHSNLKATHKCYISRAPADSAPLWLVMVLVSFFLFETLPR</sequence>
<keyword evidence="11" id="KW-0732">Signal</keyword>
<dbReference type="RefSeq" id="XP_019718212.1">
    <property type="nucleotide sequence ID" value="XM_019862653.1"/>
</dbReference>
<accession>A0A3Q2ZN69</accession>
<evidence type="ECO:0000256" key="8">
    <source>
        <dbReference type="ARBA" id="ARBA00022857"/>
    </source>
</evidence>
<protein>
    <recommendedName>
        <fullName evidence="11">NAD(P)(+)--arginine ADP-ribosyltransferase</fullName>
        <ecNumber evidence="11">2.4.2.31</ecNumber>
    </recommendedName>
    <alternativeName>
        <fullName evidence="11">Mono(ADP-ribosyl)transferase</fullName>
    </alternativeName>
</protein>
<dbReference type="Gene3D" id="3.90.176.10">
    <property type="entry name" value="Toxin ADP-ribosyltransferase, Chain A, domain 1"/>
    <property type="match status" value="1"/>
</dbReference>
<evidence type="ECO:0000256" key="3">
    <source>
        <dbReference type="ARBA" id="ARBA00022525"/>
    </source>
</evidence>
<dbReference type="RefSeq" id="XP_019718214.1">
    <property type="nucleotide sequence ID" value="XM_019862655.1"/>
</dbReference>